<evidence type="ECO:0000313" key="19">
    <source>
        <dbReference type="Proteomes" id="UP000214880"/>
    </source>
</evidence>
<evidence type="ECO:0000313" key="18">
    <source>
        <dbReference type="EMBL" id="SDL72090.1"/>
    </source>
</evidence>
<keyword evidence="4 14" id="KW-0963">Cytoplasm</keyword>
<evidence type="ECO:0000256" key="4">
    <source>
        <dbReference type="ARBA" id="ARBA00022490"/>
    </source>
</evidence>
<dbReference type="NCBIfam" id="TIGR01082">
    <property type="entry name" value="murC"/>
    <property type="match status" value="1"/>
</dbReference>
<dbReference type="InterPro" id="IPR036565">
    <property type="entry name" value="Mur-like_cat_sf"/>
</dbReference>
<dbReference type="HAMAP" id="MF_00046">
    <property type="entry name" value="MurC"/>
    <property type="match status" value="1"/>
</dbReference>
<evidence type="ECO:0000256" key="8">
    <source>
        <dbReference type="ARBA" id="ARBA00022840"/>
    </source>
</evidence>
<keyword evidence="8 14" id="KW-0067">ATP-binding</keyword>
<evidence type="ECO:0000256" key="13">
    <source>
        <dbReference type="ARBA" id="ARBA00047833"/>
    </source>
</evidence>
<evidence type="ECO:0000259" key="16">
    <source>
        <dbReference type="Pfam" id="PF02875"/>
    </source>
</evidence>
<keyword evidence="5 14" id="KW-0436">Ligase</keyword>
<accession>A0A1G9MCT7</accession>
<dbReference type="GO" id="GO:0008360">
    <property type="term" value="P:regulation of cell shape"/>
    <property type="evidence" value="ECO:0007669"/>
    <property type="project" value="UniProtKB-KW"/>
</dbReference>
<evidence type="ECO:0000259" key="15">
    <source>
        <dbReference type="Pfam" id="PF01225"/>
    </source>
</evidence>
<dbReference type="InterPro" id="IPR005758">
    <property type="entry name" value="UDP-N-AcMur_Ala_ligase_MurC"/>
</dbReference>
<evidence type="ECO:0000256" key="1">
    <source>
        <dbReference type="ARBA" id="ARBA00004496"/>
    </source>
</evidence>
<comment type="catalytic activity">
    <reaction evidence="13 14">
        <text>UDP-N-acetyl-alpha-D-muramate + L-alanine + ATP = UDP-N-acetyl-alpha-D-muramoyl-L-alanine + ADP + phosphate + H(+)</text>
        <dbReference type="Rhea" id="RHEA:23372"/>
        <dbReference type="ChEBI" id="CHEBI:15378"/>
        <dbReference type="ChEBI" id="CHEBI:30616"/>
        <dbReference type="ChEBI" id="CHEBI:43474"/>
        <dbReference type="ChEBI" id="CHEBI:57972"/>
        <dbReference type="ChEBI" id="CHEBI:70757"/>
        <dbReference type="ChEBI" id="CHEBI:83898"/>
        <dbReference type="ChEBI" id="CHEBI:456216"/>
        <dbReference type="EC" id="6.3.2.8"/>
    </reaction>
</comment>
<dbReference type="Pfam" id="PF08245">
    <property type="entry name" value="Mur_ligase_M"/>
    <property type="match status" value="1"/>
</dbReference>
<evidence type="ECO:0000256" key="3">
    <source>
        <dbReference type="ARBA" id="ARBA00012211"/>
    </source>
</evidence>
<dbReference type="OrthoDB" id="9804126at2"/>
<feature type="domain" description="Mur ligase central" evidence="17">
    <location>
        <begin position="110"/>
        <end position="289"/>
    </location>
</feature>
<keyword evidence="19" id="KW-1185">Reference proteome</keyword>
<dbReference type="GO" id="GO:0051301">
    <property type="term" value="P:cell division"/>
    <property type="evidence" value="ECO:0007669"/>
    <property type="project" value="UniProtKB-KW"/>
</dbReference>
<comment type="similarity">
    <text evidence="14">Belongs to the MurCDEF family.</text>
</comment>
<comment type="pathway">
    <text evidence="2 14">Cell wall biogenesis; peptidoglycan biosynthesis.</text>
</comment>
<dbReference type="GO" id="GO:0008763">
    <property type="term" value="F:UDP-N-acetylmuramate-L-alanine ligase activity"/>
    <property type="evidence" value="ECO:0007669"/>
    <property type="project" value="UniProtKB-UniRule"/>
</dbReference>
<dbReference type="SUPFAM" id="SSF51984">
    <property type="entry name" value="MurCD N-terminal domain"/>
    <property type="match status" value="1"/>
</dbReference>
<dbReference type="PANTHER" id="PTHR43445">
    <property type="entry name" value="UDP-N-ACETYLMURAMATE--L-ALANINE LIGASE-RELATED"/>
    <property type="match status" value="1"/>
</dbReference>
<evidence type="ECO:0000259" key="17">
    <source>
        <dbReference type="Pfam" id="PF08245"/>
    </source>
</evidence>
<dbReference type="InterPro" id="IPR036615">
    <property type="entry name" value="Mur_ligase_C_dom_sf"/>
</dbReference>
<evidence type="ECO:0000256" key="14">
    <source>
        <dbReference type="HAMAP-Rule" id="MF_00046"/>
    </source>
</evidence>
<dbReference type="InterPro" id="IPR000713">
    <property type="entry name" value="Mur_ligase_N"/>
</dbReference>
<feature type="domain" description="Mur ligase C-terminal" evidence="16">
    <location>
        <begin position="312"/>
        <end position="442"/>
    </location>
</feature>
<dbReference type="Gene3D" id="3.90.190.20">
    <property type="entry name" value="Mur ligase, C-terminal domain"/>
    <property type="match status" value="1"/>
</dbReference>
<keyword evidence="11 14" id="KW-0131">Cell cycle</keyword>
<dbReference type="InterPro" id="IPR004101">
    <property type="entry name" value="Mur_ligase_C"/>
</dbReference>
<dbReference type="Proteomes" id="UP000214880">
    <property type="component" value="Unassembled WGS sequence"/>
</dbReference>
<dbReference type="EMBL" id="FNHB01000001">
    <property type="protein sequence ID" value="SDL72090.1"/>
    <property type="molecule type" value="Genomic_DNA"/>
</dbReference>
<keyword evidence="7 14" id="KW-0547">Nucleotide-binding</keyword>
<dbReference type="SUPFAM" id="SSF53623">
    <property type="entry name" value="MurD-like peptide ligases, catalytic domain"/>
    <property type="match status" value="1"/>
</dbReference>
<evidence type="ECO:0000256" key="5">
    <source>
        <dbReference type="ARBA" id="ARBA00022598"/>
    </source>
</evidence>
<dbReference type="GO" id="GO:0071555">
    <property type="term" value="P:cell wall organization"/>
    <property type="evidence" value="ECO:0007669"/>
    <property type="project" value="UniProtKB-KW"/>
</dbReference>
<dbReference type="EC" id="6.3.2.8" evidence="3 14"/>
<dbReference type="SUPFAM" id="SSF53244">
    <property type="entry name" value="MurD-like peptide ligases, peptide-binding domain"/>
    <property type="match status" value="1"/>
</dbReference>
<sequence length="464" mass="50778">MLNNLKQIHFVGIGGAGMSAIAKVLLEKGYDISGSDLNKSETTDKLETMGARIFIGHSSKNLKDSDAVVVSTAIRQDNPEIIAAKDRGLPVFHRSDILAELMNASAGIAVAGAHGKTTTTSMVAIMLEKAGVDPTILIGGELDYLGGNAKLGRGKFLVAEADESDGSFLKFAPKIAIVTNIENDHMDFYGTMDNILHTFNQFLLKLSSTDGLAVLCFDNEYIREIASGLERPYISYGIDYPAEYTARNISTQGALTVFEVYRRENYLGTIRLNIPGRHNIANALAAIVVGENIGLDFAQIAEGLSLFNGAKRRFQTKGRINGVWVVDDYAHHPTEIATTLQAARQTQPKRLICVFQPHRYSRTKFLRREFGGAFTSADLLVLTDVYSAGETQIPGINGETIKEEVECQTGNKVVYIQDRNKIACYLSEIVEPGDLVMTMGAGNIYLVGEELVETLNKSYRHQIV</sequence>
<evidence type="ECO:0000256" key="11">
    <source>
        <dbReference type="ARBA" id="ARBA00023306"/>
    </source>
</evidence>
<keyword evidence="6 14" id="KW-0132">Cell division</keyword>
<dbReference type="PANTHER" id="PTHR43445:SF3">
    <property type="entry name" value="UDP-N-ACETYLMURAMATE--L-ALANINE LIGASE"/>
    <property type="match status" value="1"/>
</dbReference>
<organism evidence="18 19">
    <name type="scientific">Dendrosporobacter quercicolus</name>
    <dbReference type="NCBI Taxonomy" id="146817"/>
    <lineage>
        <taxon>Bacteria</taxon>
        <taxon>Bacillati</taxon>
        <taxon>Bacillota</taxon>
        <taxon>Negativicutes</taxon>
        <taxon>Selenomonadales</taxon>
        <taxon>Sporomusaceae</taxon>
        <taxon>Dendrosporobacter</taxon>
    </lineage>
</organism>
<name>A0A1G9MCT7_9FIRM</name>
<reference evidence="18 19" key="1">
    <citation type="submission" date="2016-10" db="EMBL/GenBank/DDBJ databases">
        <authorList>
            <person name="de Groot N.N."/>
        </authorList>
    </citation>
    <scope>NUCLEOTIDE SEQUENCE [LARGE SCALE GENOMIC DNA]</scope>
    <source>
        <strain evidence="18 19">DSM 1736</strain>
    </source>
</reference>
<comment type="subcellular location">
    <subcellularLocation>
        <location evidence="1 14">Cytoplasm</location>
    </subcellularLocation>
</comment>
<evidence type="ECO:0000256" key="7">
    <source>
        <dbReference type="ARBA" id="ARBA00022741"/>
    </source>
</evidence>
<dbReference type="GO" id="GO:0009252">
    <property type="term" value="P:peptidoglycan biosynthetic process"/>
    <property type="evidence" value="ECO:0007669"/>
    <property type="project" value="UniProtKB-UniRule"/>
</dbReference>
<comment type="function">
    <text evidence="14">Cell wall formation.</text>
</comment>
<dbReference type="GO" id="GO:0005737">
    <property type="term" value="C:cytoplasm"/>
    <property type="evidence" value="ECO:0007669"/>
    <property type="project" value="UniProtKB-SubCell"/>
</dbReference>
<dbReference type="Pfam" id="PF01225">
    <property type="entry name" value="Mur_ligase"/>
    <property type="match status" value="1"/>
</dbReference>
<dbReference type="GO" id="GO:0005524">
    <property type="term" value="F:ATP binding"/>
    <property type="evidence" value="ECO:0007669"/>
    <property type="project" value="UniProtKB-UniRule"/>
</dbReference>
<evidence type="ECO:0000256" key="10">
    <source>
        <dbReference type="ARBA" id="ARBA00022984"/>
    </source>
</evidence>
<evidence type="ECO:0000256" key="12">
    <source>
        <dbReference type="ARBA" id="ARBA00023316"/>
    </source>
</evidence>
<dbReference type="InterPro" id="IPR013221">
    <property type="entry name" value="Mur_ligase_cen"/>
</dbReference>
<protein>
    <recommendedName>
        <fullName evidence="3 14">UDP-N-acetylmuramate--L-alanine ligase</fullName>
        <ecNumber evidence="3 14">6.3.2.8</ecNumber>
    </recommendedName>
    <alternativeName>
        <fullName evidence="14">UDP-N-acetylmuramoyl-L-alanine synthetase</fullName>
    </alternativeName>
</protein>
<keyword evidence="12 14" id="KW-0961">Cell wall biogenesis/degradation</keyword>
<keyword evidence="10 14" id="KW-0573">Peptidoglycan synthesis</keyword>
<gene>
    <name evidence="14" type="primary">murC</name>
    <name evidence="18" type="ORF">SAMN04488502_101652</name>
</gene>
<dbReference type="InterPro" id="IPR050061">
    <property type="entry name" value="MurCDEF_pg_biosynth"/>
</dbReference>
<keyword evidence="9 14" id="KW-0133">Cell shape</keyword>
<dbReference type="UniPathway" id="UPA00219"/>
<dbReference type="Gene3D" id="3.40.1190.10">
    <property type="entry name" value="Mur-like, catalytic domain"/>
    <property type="match status" value="1"/>
</dbReference>
<dbReference type="Pfam" id="PF02875">
    <property type="entry name" value="Mur_ligase_C"/>
    <property type="match status" value="1"/>
</dbReference>
<evidence type="ECO:0000256" key="9">
    <source>
        <dbReference type="ARBA" id="ARBA00022960"/>
    </source>
</evidence>
<proteinExistence type="inferred from homology"/>
<dbReference type="RefSeq" id="WP_092068209.1">
    <property type="nucleotide sequence ID" value="NZ_FNHB01000001.1"/>
</dbReference>
<feature type="domain" description="Mur ligase N-terminal catalytic" evidence="15">
    <location>
        <begin position="8"/>
        <end position="104"/>
    </location>
</feature>
<dbReference type="STRING" id="146817.SAMN04488502_101652"/>
<dbReference type="Gene3D" id="3.40.50.720">
    <property type="entry name" value="NAD(P)-binding Rossmann-like Domain"/>
    <property type="match status" value="1"/>
</dbReference>
<feature type="binding site" evidence="14">
    <location>
        <begin position="112"/>
        <end position="118"/>
    </location>
    <ligand>
        <name>ATP</name>
        <dbReference type="ChEBI" id="CHEBI:30616"/>
    </ligand>
</feature>
<evidence type="ECO:0000256" key="6">
    <source>
        <dbReference type="ARBA" id="ARBA00022618"/>
    </source>
</evidence>
<dbReference type="AlphaFoldDB" id="A0A1G9MCT7"/>
<evidence type="ECO:0000256" key="2">
    <source>
        <dbReference type="ARBA" id="ARBA00004752"/>
    </source>
</evidence>